<dbReference type="PANTHER" id="PTHR31900:SF34">
    <property type="entry name" value="EMB|CAB62440.1-RELATED"/>
    <property type="match status" value="1"/>
</dbReference>
<name>A0ABM1GL05_SOLPN</name>
<dbReference type="PANTHER" id="PTHR31900">
    <property type="entry name" value="F-BOX/RNI SUPERFAMILY PROTEIN-RELATED"/>
    <property type="match status" value="1"/>
</dbReference>
<proteinExistence type="predicted"/>
<dbReference type="InterPro" id="IPR050232">
    <property type="entry name" value="FBL13/AtMIF1-like"/>
</dbReference>
<dbReference type="GeneID" id="107016741"/>
<evidence type="ECO:0000313" key="2">
    <source>
        <dbReference type="RefSeq" id="XP_015072607.1"/>
    </source>
</evidence>
<organism evidence="1 2">
    <name type="scientific">Solanum pennellii</name>
    <name type="common">Tomato</name>
    <name type="synonym">Lycopersicon pennellii</name>
    <dbReference type="NCBI Taxonomy" id="28526"/>
    <lineage>
        <taxon>Eukaryota</taxon>
        <taxon>Viridiplantae</taxon>
        <taxon>Streptophyta</taxon>
        <taxon>Embryophyta</taxon>
        <taxon>Tracheophyta</taxon>
        <taxon>Spermatophyta</taxon>
        <taxon>Magnoliopsida</taxon>
        <taxon>eudicotyledons</taxon>
        <taxon>Gunneridae</taxon>
        <taxon>Pentapetalae</taxon>
        <taxon>asterids</taxon>
        <taxon>lamiids</taxon>
        <taxon>Solanales</taxon>
        <taxon>Solanaceae</taxon>
        <taxon>Solanoideae</taxon>
        <taxon>Solaneae</taxon>
        <taxon>Solanum</taxon>
        <taxon>Solanum subgen. Lycopersicon</taxon>
    </lineage>
</organism>
<dbReference type="Proteomes" id="UP000694930">
    <property type="component" value="Chromosome 4"/>
</dbReference>
<dbReference type="RefSeq" id="XP_015072607.1">
    <property type="nucleotide sequence ID" value="XM_015217121.1"/>
</dbReference>
<protein>
    <submittedName>
        <fullName evidence="2">Uncharacterized protein LOC107016741</fullName>
    </submittedName>
</protein>
<gene>
    <name evidence="2" type="primary">LOC107016741</name>
</gene>
<accession>A0ABM1GL05</accession>
<reference evidence="1" key="1">
    <citation type="journal article" date="2014" name="Nat. Genet.">
        <title>The genome of the stress-tolerant wild tomato species Solanum pennellii.</title>
        <authorList>
            <person name="Bolger A."/>
            <person name="Scossa F."/>
            <person name="Bolger M.E."/>
            <person name="Lanz C."/>
            <person name="Maumus F."/>
            <person name="Tohge T."/>
            <person name="Quesneville H."/>
            <person name="Alseekh S."/>
            <person name="Sorensen I."/>
            <person name="Lichtenstein G."/>
            <person name="Fich E.A."/>
            <person name="Conte M."/>
            <person name="Keller H."/>
            <person name="Schneeberger K."/>
            <person name="Schwacke R."/>
            <person name="Ofner I."/>
            <person name="Vrebalov J."/>
            <person name="Xu Y."/>
            <person name="Osorio S."/>
            <person name="Aflitos S.A."/>
            <person name="Schijlen E."/>
            <person name="Jimenez-Gomez J.M."/>
            <person name="Ryngajllo M."/>
            <person name="Kimura S."/>
            <person name="Kumar R."/>
            <person name="Koenig D."/>
            <person name="Headland L.R."/>
            <person name="Maloof J.N."/>
            <person name="Sinha N."/>
            <person name="van Ham R.C."/>
            <person name="Lankhorst R.K."/>
            <person name="Mao L."/>
            <person name="Vogel A."/>
            <person name="Arsova B."/>
            <person name="Panstruga R."/>
            <person name="Fei Z."/>
            <person name="Rose J.K."/>
            <person name="Zamir D."/>
            <person name="Carrari F."/>
            <person name="Giovannoni J.J."/>
            <person name="Weigel D."/>
            <person name="Usadel B."/>
            <person name="Fernie A.R."/>
        </authorList>
    </citation>
    <scope>NUCLEOTIDE SEQUENCE [LARGE SCALE GENOMIC DNA]</scope>
    <source>
        <strain evidence="1">cv. LA0716</strain>
    </source>
</reference>
<evidence type="ECO:0000313" key="1">
    <source>
        <dbReference type="Proteomes" id="UP000694930"/>
    </source>
</evidence>
<reference evidence="2" key="2">
    <citation type="submission" date="2025-08" db="UniProtKB">
        <authorList>
            <consortium name="RefSeq"/>
        </authorList>
    </citation>
    <scope>IDENTIFICATION</scope>
</reference>
<keyword evidence="1" id="KW-1185">Reference proteome</keyword>
<sequence>MDLFLRRVPSVVKLPSTGFNKLIRLKVKYVTLSSNTFESLISNNPLLEDLVLKDIDNLYLMSINAPNLRLFVFRGDIQLIYLENVPVLSNVLYAPTELVLEDEDDFVSIFSSIPALDCFSWDLFENVPLLSKSSYEPTEFSGEVEHDIDKIFESTPALENLCWNHEYVQNYIDHAHREVVDDIPESFSDMTFNHPRTVKIYDVTVVAAEMQLIKVLFAESPTLVRMITKTCETEDKESFKVLAEVTKFQRTSSKAEVVYSVD</sequence>